<dbReference type="AlphaFoldDB" id="A0A6L7G5I0"/>
<evidence type="ECO:0000313" key="3">
    <source>
        <dbReference type="Proteomes" id="UP000477911"/>
    </source>
</evidence>
<proteinExistence type="predicted"/>
<dbReference type="InterPro" id="IPR010699">
    <property type="entry name" value="DUF1275"/>
</dbReference>
<reference evidence="2 3" key="1">
    <citation type="submission" date="2019-12" db="EMBL/GenBank/DDBJ databases">
        <authorList>
            <person name="Li M."/>
        </authorList>
    </citation>
    <scope>NUCLEOTIDE SEQUENCE [LARGE SCALE GENOMIC DNA]</scope>
    <source>
        <strain evidence="2 3">GBMRC 2024</strain>
    </source>
</reference>
<comment type="caution">
    <text evidence="2">The sequence shown here is derived from an EMBL/GenBank/DDBJ whole genome shotgun (WGS) entry which is preliminary data.</text>
</comment>
<organism evidence="2 3">
    <name type="scientific">Pseudooceanicola albus</name>
    <dbReference type="NCBI Taxonomy" id="2692189"/>
    <lineage>
        <taxon>Bacteria</taxon>
        <taxon>Pseudomonadati</taxon>
        <taxon>Pseudomonadota</taxon>
        <taxon>Alphaproteobacteria</taxon>
        <taxon>Rhodobacterales</taxon>
        <taxon>Paracoccaceae</taxon>
        <taxon>Pseudooceanicola</taxon>
    </lineage>
</organism>
<name>A0A6L7G5I0_9RHOB</name>
<keyword evidence="1" id="KW-0472">Membrane</keyword>
<evidence type="ECO:0000313" key="2">
    <source>
        <dbReference type="EMBL" id="MXN19614.1"/>
    </source>
</evidence>
<sequence>MLIHSGASRSTAVDLRLAVLLASVAGAVNAAGFRALGFFSANMTGNVSALADHLAQGLWGPVALAAGLVAAFIAGAFVSALLIERGRAARIRGIYAYSIVLEALIIAAFALADLLWQGPLRGEMILLGLSLAMGLQNAASTRISDGRVRTTHLSGISTDLGIELAVLLGGARDPDTRAVVAARFRLHVATLLAFAGGGVLGALLYGGIGALVYLLAAAALLAIALPELGRSRTADLPS</sequence>
<dbReference type="PANTHER" id="PTHR37314:SF4">
    <property type="entry name" value="UPF0700 TRANSMEMBRANE PROTEIN YOAK"/>
    <property type="match status" value="1"/>
</dbReference>
<keyword evidence="3" id="KW-1185">Reference proteome</keyword>
<dbReference type="PANTHER" id="PTHR37314">
    <property type="entry name" value="SLR0142 PROTEIN"/>
    <property type="match status" value="1"/>
</dbReference>
<dbReference type="RefSeq" id="WP_160895737.1">
    <property type="nucleotide sequence ID" value="NZ_WUMU01000019.1"/>
</dbReference>
<feature type="transmembrane region" description="Helical" evidence="1">
    <location>
        <begin position="211"/>
        <end position="229"/>
    </location>
</feature>
<evidence type="ECO:0000256" key="1">
    <source>
        <dbReference type="SAM" id="Phobius"/>
    </source>
</evidence>
<protein>
    <submittedName>
        <fullName evidence="2">DUF1275 domain-containing protein</fullName>
    </submittedName>
</protein>
<feature type="transmembrane region" description="Helical" evidence="1">
    <location>
        <begin position="94"/>
        <end position="116"/>
    </location>
</feature>
<gene>
    <name evidence="2" type="ORF">GR170_17410</name>
</gene>
<dbReference type="EMBL" id="WUMU01000019">
    <property type="protein sequence ID" value="MXN19614.1"/>
    <property type="molecule type" value="Genomic_DNA"/>
</dbReference>
<accession>A0A6L7G5I0</accession>
<keyword evidence="1" id="KW-0812">Transmembrane</keyword>
<dbReference type="Pfam" id="PF06912">
    <property type="entry name" value="DUF1275"/>
    <property type="match status" value="1"/>
</dbReference>
<keyword evidence="1" id="KW-1133">Transmembrane helix</keyword>
<feature type="transmembrane region" description="Helical" evidence="1">
    <location>
        <begin position="58"/>
        <end position="82"/>
    </location>
</feature>
<dbReference type="Proteomes" id="UP000477911">
    <property type="component" value="Unassembled WGS sequence"/>
</dbReference>